<evidence type="ECO:0000313" key="10">
    <source>
        <dbReference type="EMBL" id="OYQ35063.1"/>
    </source>
</evidence>
<name>A0A255Z0P0_9SPHN</name>
<feature type="region of interest" description="Disordered" evidence="6">
    <location>
        <begin position="210"/>
        <end position="239"/>
    </location>
</feature>
<dbReference type="PANTHER" id="PTHR43738:SF2">
    <property type="entry name" value="ABC TRANSPORTER PERMEASE"/>
    <property type="match status" value="1"/>
</dbReference>
<evidence type="ECO:0000256" key="3">
    <source>
        <dbReference type="ARBA" id="ARBA00022692"/>
    </source>
</evidence>
<evidence type="ECO:0000256" key="7">
    <source>
        <dbReference type="SAM" id="Phobius"/>
    </source>
</evidence>
<feature type="transmembrane region" description="Helical" evidence="7">
    <location>
        <begin position="12"/>
        <end position="36"/>
    </location>
</feature>
<evidence type="ECO:0000256" key="5">
    <source>
        <dbReference type="ARBA" id="ARBA00023136"/>
    </source>
</evidence>
<feature type="transmembrane region" description="Helical" evidence="7">
    <location>
        <begin position="296"/>
        <end position="317"/>
    </location>
</feature>
<dbReference type="InterPro" id="IPR003838">
    <property type="entry name" value="ABC3_permease_C"/>
</dbReference>
<dbReference type="PANTHER" id="PTHR43738">
    <property type="entry name" value="ABC TRANSPORTER, MEMBRANE PROTEIN"/>
    <property type="match status" value="1"/>
</dbReference>
<comment type="subcellular location">
    <subcellularLocation>
        <location evidence="1">Cell membrane</location>
        <topology evidence="1">Multi-pass membrane protein</topology>
    </subcellularLocation>
</comment>
<dbReference type="Pfam" id="PF12704">
    <property type="entry name" value="MacB_PCD"/>
    <property type="match status" value="1"/>
</dbReference>
<feature type="transmembrane region" description="Helical" evidence="7">
    <location>
        <begin position="346"/>
        <end position="369"/>
    </location>
</feature>
<evidence type="ECO:0000256" key="1">
    <source>
        <dbReference type="ARBA" id="ARBA00004651"/>
    </source>
</evidence>
<dbReference type="Pfam" id="PF02687">
    <property type="entry name" value="FtsX"/>
    <property type="match status" value="1"/>
</dbReference>
<keyword evidence="5 7" id="KW-0472">Membrane</keyword>
<comment type="caution">
    <text evidence="10">The sequence shown here is derived from an EMBL/GenBank/DDBJ whole genome shotgun (WGS) entry which is preliminary data.</text>
</comment>
<accession>A0A255Z0P0</accession>
<dbReference type="InterPro" id="IPR051125">
    <property type="entry name" value="ABC-4/HrtB_transporter"/>
</dbReference>
<feature type="domain" description="MacB-like periplasmic core" evidence="9">
    <location>
        <begin position="16"/>
        <end position="186"/>
    </location>
</feature>
<dbReference type="RefSeq" id="WP_094472534.1">
    <property type="nucleotide sequence ID" value="NZ_NOXT01000063.1"/>
</dbReference>
<protein>
    <submittedName>
        <fullName evidence="10">ABC transporter permease</fullName>
    </submittedName>
</protein>
<evidence type="ECO:0000259" key="9">
    <source>
        <dbReference type="Pfam" id="PF12704"/>
    </source>
</evidence>
<dbReference type="AlphaFoldDB" id="A0A255Z0P0"/>
<evidence type="ECO:0000256" key="6">
    <source>
        <dbReference type="SAM" id="MobiDB-lite"/>
    </source>
</evidence>
<keyword evidence="4 7" id="KW-1133">Transmembrane helix</keyword>
<feature type="compositionally biased region" description="Basic and acidic residues" evidence="6">
    <location>
        <begin position="210"/>
        <end position="238"/>
    </location>
</feature>
<dbReference type="InterPro" id="IPR025857">
    <property type="entry name" value="MacB_PCD"/>
</dbReference>
<dbReference type="Proteomes" id="UP000216991">
    <property type="component" value="Unassembled WGS sequence"/>
</dbReference>
<sequence>MIRLSLAYLRDRALNTALNIILLALGVASLVILLLFSSQLENRFDRDSQGIDMVVGAKGSPLQLILSSVYHVDIPTGNVPLETVDLLRRQMGVAEAIPLALGDSFRSFRIVGTEPAYPALMGAALADGRMFAKPMEAVIGAEVAARTGAGLGQRFVGGHGMGGGDEGPKHEETPFIVVGRLKPTGTVIDRLILTRIESVWAVHGIEAPHDEHAGEDHDHAHEAGGHDHEGETAEEHAAHVSPAEVTSVLVRFGSPIAAVRLPGFINRQTNLQSAVPAVEVSRLLALVGVGLDAVRAFAVLLMLTAGLSIFVALLTALKEREGDMAMLRVIGASRAAIIGQVASEGLILAAAGTALGLALGHGVIGLAAANFEQLHQLGLNALAFHPGEAIIAAAALAIGLIAALIPAFRVLQSDIAETLANSR</sequence>
<keyword evidence="11" id="KW-1185">Reference proteome</keyword>
<evidence type="ECO:0000313" key="11">
    <source>
        <dbReference type="Proteomes" id="UP000216991"/>
    </source>
</evidence>
<evidence type="ECO:0000256" key="4">
    <source>
        <dbReference type="ARBA" id="ARBA00022989"/>
    </source>
</evidence>
<dbReference type="OrthoDB" id="9784014at2"/>
<keyword evidence="2" id="KW-1003">Cell membrane</keyword>
<dbReference type="EMBL" id="NOXT01000063">
    <property type="protein sequence ID" value="OYQ35063.1"/>
    <property type="molecule type" value="Genomic_DNA"/>
</dbReference>
<proteinExistence type="predicted"/>
<dbReference type="GO" id="GO:0005886">
    <property type="term" value="C:plasma membrane"/>
    <property type="evidence" value="ECO:0007669"/>
    <property type="project" value="UniProtKB-SubCell"/>
</dbReference>
<reference evidence="10 11" key="1">
    <citation type="submission" date="2017-07" db="EMBL/GenBank/DDBJ databases">
        <title>Sandarakinorhabdus cyanobacteriorum sp. nov., a novel bacterium isolated from cyanobacterial aggregates in a eutrophic lake.</title>
        <authorList>
            <person name="Cai H."/>
        </authorList>
    </citation>
    <scope>NUCLEOTIDE SEQUENCE [LARGE SCALE GENOMIC DNA]</scope>
    <source>
        <strain evidence="10 11">TH057</strain>
    </source>
</reference>
<feature type="transmembrane region" description="Helical" evidence="7">
    <location>
        <begin position="389"/>
        <end position="411"/>
    </location>
</feature>
<feature type="domain" description="ABC3 transporter permease C-terminal" evidence="8">
    <location>
        <begin position="296"/>
        <end position="413"/>
    </location>
</feature>
<organism evidence="10 11">
    <name type="scientific">Sandarakinorhabdus cyanobacteriorum</name>
    <dbReference type="NCBI Taxonomy" id="1981098"/>
    <lineage>
        <taxon>Bacteria</taxon>
        <taxon>Pseudomonadati</taxon>
        <taxon>Pseudomonadota</taxon>
        <taxon>Alphaproteobacteria</taxon>
        <taxon>Sphingomonadales</taxon>
        <taxon>Sphingosinicellaceae</taxon>
        <taxon>Sandarakinorhabdus</taxon>
    </lineage>
</organism>
<gene>
    <name evidence="10" type="ORF">CHU93_02035</name>
</gene>
<evidence type="ECO:0000259" key="8">
    <source>
        <dbReference type="Pfam" id="PF02687"/>
    </source>
</evidence>
<keyword evidence="3 7" id="KW-0812">Transmembrane</keyword>
<evidence type="ECO:0000256" key="2">
    <source>
        <dbReference type="ARBA" id="ARBA00022475"/>
    </source>
</evidence>